<proteinExistence type="predicted"/>
<comment type="caution">
    <text evidence="2">The sequence shown here is derived from an EMBL/GenBank/DDBJ whole genome shotgun (WGS) entry which is preliminary data.</text>
</comment>
<dbReference type="RefSeq" id="WP_200437871.1">
    <property type="nucleotide sequence ID" value="NZ_JAACBX020000002.1"/>
</dbReference>
<feature type="transmembrane region" description="Helical" evidence="1">
    <location>
        <begin position="21"/>
        <end position="39"/>
    </location>
</feature>
<sequence length="116" mass="13047">MSTFKQNWARFSRGSKTNLTIISLIFMWSLGLTIINPSVTAVLNLLLYVCLAILMYLGMVLGLQLDECHTYIRNAGIERKLGQNIVDAVKKYGSVTITRHPSAYFIEAPADKHLDE</sequence>
<gene>
    <name evidence="2" type="ORF">GWO63_010155</name>
</gene>
<evidence type="ECO:0000256" key="1">
    <source>
        <dbReference type="SAM" id="Phobius"/>
    </source>
</evidence>
<reference evidence="2 3" key="1">
    <citation type="submission" date="2021-01" db="EMBL/GenBank/DDBJ databases">
        <title>Complete genome sequences of Corynebacterium macginleyi strains isolated from infectious keratitis.</title>
        <authorList>
            <person name="Sagerfors S."/>
            <person name="Poehlein A."/>
            <person name="Soderquist B."/>
            <person name="Bruggemann H."/>
        </authorList>
    </citation>
    <scope>NUCLEOTIDE SEQUENCE [LARGE SCALE GENOMIC DNA]</scope>
    <source>
        <strain evidence="2 3">12T220</strain>
    </source>
</reference>
<keyword evidence="3" id="KW-1185">Reference proteome</keyword>
<keyword evidence="1" id="KW-1133">Transmembrane helix</keyword>
<evidence type="ECO:0000313" key="3">
    <source>
        <dbReference type="Proteomes" id="UP001518680"/>
    </source>
</evidence>
<keyword evidence="1" id="KW-0472">Membrane</keyword>
<feature type="transmembrane region" description="Helical" evidence="1">
    <location>
        <begin position="45"/>
        <end position="63"/>
    </location>
</feature>
<keyword evidence="1" id="KW-0812">Transmembrane</keyword>
<accession>A0ABS1Y864</accession>
<name>A0ABS1Y864_9CORY</name>
<dbReference type="EMBL" id="JAACBX020000002">
    <property type="protein sequence ID" value="MBM0244590.1"/>
    <property type="molecule type" value="Genomic_DNA"/>
</dbReference>
<evidence type="ECO:0000313" key="2">
    <source>
        <dbReference type="EMBL" id="MBM0244590.1"/>
    </source>
</evidence>
<organism evidence="2 3">
    <name type="scientific">Corynebacterium macginleyi</name>
    <dbReference type="NCBI Taxonomy" id="38290"/>
    <lineage>
        <taxon>Bacteria</taxon>
        <taxon>Bacillati</taxon>
        <taxon>Actinomycetota</taxon>
        <taxon>Actinomycetes</taxon>
        <taxon>Mycobacteriales</taxon>
        <taxon>Corynebacteriaceae</taxon>
        <taxon>Corynebacterium</taxon>
    </lineage>
</organism>
<dbReference type="Proteomes" id="UP001518680">
    <property type="component" value="Unassembled WGS sequence"/>
</dbReference>
<protein>
    <submittedName>
        <fullName evidence="2">Uncharacterized protein</fullName>
    </submittedName>
</protein>